<dbReference type="AlphaFoldDB" id="A0A8H7A2W9"/>
<gene>
    <name evidence="2" type="ORF">PC9H_000013</name>
</gene>
<dbReference type="EMBL" id="JACETU010000001">
    <property type="protein sequence ID" value="KAF7439677.1"/>
    <property type="molecule type" value="Genomic_DNA"/>
</dbReference>
<dbReference type="RefSeq" id="XP_036635521.1">
    <property type="nucleotide sequence ID" value="XM_036769676.1"/>
</dbReference>
<comment type="caution">
    <text evidence="2">The sequence shown here is derived from an EMBL/GenBank/DDBJ whole genome shotgun (WGS) entry which is preliminary data.</text>
</comment>
<sequence length="197" mass="22322">MRLARRPPSPHSANHLAALAAPRERRGINTLPFALLRQILKRAFTDHFTHEERTVPPARALVALTHVCGARRTIIPQLWEIVCRVEPPAMIRETVTRSRGMPLLMCSLRKSTTMRTGGDGQADRDEDEDEGADEDEDETEEWRRSEDDGDDEHVEDRHGIGRHEDEDKADELHGVYGHESSRGESDGSDDSGDNEWR</sequence>
<feature type="compositionally biased region" description="Acidic residues" evidence="1">
    <location>
        <begin position="186"/>
        <end position="197"/>
    </location>
</feature>
<name>A0A8H7A2W9_PLEOS</name>
<keyword evidence="3" id="KW-1185">Reference proteome</keyword>
<evidence type="ECO:0000313" key="3">
    <source>
        <dbReference type="Proteomes" id="UP000623687"/>
    </source>
</evidence>
<reference evidence="2" key="1">
    <citation type="submission" date="2019-07" db="EMBL/GenBank/DDBJ databases">
        <authorList>
            <person name="Palmer J.M."/>
        </authorList>
    </citation>
    <scope>NUCLEOTIDE SEQUENCE</scope>
    <source>
        <strain evidence="2">PC9</strain>
    </source>
</reference>
<organism evidence="2 3">
    <name type="scientific">Pleurotus ostreatus</name>
    <name type="common">Oyster mushroom</name>
    <name type="synonym">White-rot fungus</name>
    <dbReference type="NCBI Taxonomy" id="5322"/>
    <lineage>
        <taxon>Eukaryota</taxon>
        <taxon>Fungi</taxon>
        <taxon>Dikarya</taxon>
        <taxon>Basidiomycota</taxon>
        <taxon>Agaricomycotina</taxon>
        <taxon>Agaricomycetes</taxon>
        <taxon>Agaricomycetidae</taxon>
        <taxon>Agaricales</taxon>
        <taxon>Pleurotineae</taxon>
        <taxon>Pleurotaceae</taxon>
        <taxon>Pleurotus</taxon>
    </lineage>
</organism>
<evidence type="ECO:0000256" key="1">
    <source>
        <dbReference type="SAM" id="MobiDB-lite"/>
    </source>
</evidence>
<feature type="compositionally biased region" description="Acidic residues" evidence="1">
    <location>
        <begin position="124"/>
        <end position="140"/>
    </location>
</feature>
<dbReference type="VEuPathDB" id="FungiDB:PC9H_000013"/>
<feature type="compositionally biased region" description="Basic and acidic residues" evidence="1">
    <location>
        <begin position="154"/>
        <end position="173"/>
    </location>
</feature>
<dbReference type="OrthoDB" id="2921349at2759"/>
<proteinExistence type="predicted"/>
<feature type="region of interest" description="Disordered" evidence="1">
    <location>
        <begin position="108"/>
        <end position="197"/>
    </location>
</feature>
<protein>
    <submittedName>
        <fullName evidence="2">Uncharacterized protein</fullName>
    </submittedName>
</protein>
<accession>A0A8H7A2W9</accession>
<evidence type="ECO:0000313" key="2">
    <source>
        <dbReference type="EMBL" id="KAF7439677.1"/>
    </source>
</evidence>
<dbReference type="GeneID" id="59369854"/>
<dbReference type="Proteomes" id="UP000623687">
    <property type="component" value="Unassembled WGS sequence"/>
</dbReference>